<feature type="chain" id="PRO_5012828876" evidence="2">
    <location>
        <begin position="20"/>
        <end position="156"/>
    </location>
</feature>
<reference evidence="4 5" key="1">
    <citation type="journal article" date="2010" name="Int. J. Syst. Evol. Microbiol.">
        <title>Sphingopyxis bauzanensis sp. nov., a psychrophilic bacterium isolated from soil.</title>
        <authorList>
            <person name="Zhang D.C."/>
            <person name="Liu H.C."/>
            <person name="Xin Y.H."/>
            <person name="Zhou Y.G."/>
            <person name="Schinner F."/>
            <person name="Margesin R."/>
        </authorList>
    </citation>
    <scope>NUCLEOTIDE SEQUENCE [LARGE SCALE GENOMIC DNA]</scope>
    <source>
        <strain evidence="4 5">DSM 22271</strain>
    </source>
</reference>
<sequence>MLKQMLLIGGAAVSFPALAQTTAPAADPMAPPTASESAPAPDTTMPTNPAPAPTPDASAPPAAAQSAPSSAAATPTQIAQIVDTEFPTYDADANGDLNEAEFSAWMKKLRAATEPGVDPESADVKTWIGQAFAAADVDKSGAVNNTELTGFLSRGA</sequence>
<dbReference type="GO" id="GO:0005509">
    <property type="term" value="F:calcium ion binding"/>
    <property type="evidence" value="ECO:0007669"/>
    <property type="project" value="InterPro"/>
</dbReference>
<dbReference type="SUPFAM" id="SSF47473">
    <property type="entry name" value="EF-hand"/>
    <property type="match status" value="1"/>
</dbReference>
<name>A0A246JS13_9SPHN</name>
<keyword evidence="2" id="KW-0732">Signal</keyword>
<feature type="signal peptide" evidence="2">
    <location>
        <begin position="1"/>
        <end position="19"/>
    </location>
</feature>
<dbReference type="PROSITE" id="PS00018">
    <property type="entry name" value="EF_HAND_1"/>
    <property type="match status" value="2"/>
</dbReference>
<dbReference type="Proteomes" id="UP000197361">
    <property type="component" value="Unassembled WGS sequence"/>
</dbReference>
<dbReference type="InterPro" id="IPR002048">
    <property type="entry name" value="EF_hand_dom"/>
</dbReference>
<dbReference type="RefSeq" id="WP_088441906.1">
    <property type="nucleotide sequence ID" value="NZ_BMMC01000002.1"/>
</dbReference>
<dbReference type="AlphaFoldDB" id="A0A246JS13"/>
<evidence type="ECO:0000259" key="3">
    <source>
        <dbReference type="PROSITE" id="PS50222"/>
    </source>
</evidence>
<dbReference type="InterPro" id="IPR011992">
    <property type="entry name" value="EF-hand-dom_pair"/>
</dbReference>
<feature type="compositionally biased region" description="Low complexity" evidence="1">
    <location>
        <begin position="55"/>
        <end position="76"/>
    </location>
</feature>
<dbReference type="PROSITE" id="PS50222">
    <property type="entry name" value="EF_HAND_2"/>
    <property type="match status" value="1"/>
</dbReference>
<comment type="caution">
    <text evidence="4">The sequence shown here is derived from an EMBL/GenBank/DDBJ whole genome shotgun (WGS) entry which is preliminary data.</text>
</comment>
<evidence type="ECO:0000256" key="1">
    <source>
        <dbReference type="SAM" id="MobiDB-lite"/>
    </source>
</evidence>
<proteinExistence type="predicted"/>
<keyword evidence="5" id="KW-1185">Reference proteome</keyword>
<dbReference type="Gene3D" id="1.10.238.10">
    <property type="entry name" value="EF-hand"/>
    <property type="match status" value="1"/>
</dbReference>
<feature type="compositionally biased region" description="Low complexity" evidence="1">
    <location>
        <begin position="22"/>
        <end position="47"/>
    </location>
</feature>
<organism evidence="4 5">
    <name type="scientific">Sphingopyxis bauzanensis</name>
    <dbReference type="NCBI Taxonomy" id="651663"/>
    <lineage>
        <taxon>Bacteria</taxon>
        <taxon>Pseudomonadati</taxon>
        <taxon>Pseudomonadota</taxon>
        <taxon>Alphaproteobacteria</taxon>
        <taxon>Sphingomonadales</taxon>
        <taxon>Sphingomonadaceae</taxon>
        <taxon>Sphingopyxis</taxon>
    </lineage>
</organism>
<dbReference type="InterPro" id="IPR018247">
    <property type="entry name" value="EF_Hand_1_Ca_BS"/>
</dbReference>
<protein>
    <submittedName>
        <fullName evidence="4">Calcium-binding protein</fullName>
    </submittedName>
</protein>
<feature type="region of interest" description="Disordered" evidence="1">
    <location>
        <begin position="22"/>
        <end position="78"/>
    </location>
</feature>
<dbReference type="OrthoDB" id="7450668at2"/>
<evidence type="ECO:0000313" key="5">
    <source>
        <dbReference type="Proteomes" id="UP000197361"/>
    </source>
</evidence>
<feature type="domain" description="EF-hand" evidence="3">
    <location>
        <begin position="123"/>
        <end position="156"/>
    </location>
</feature>
<dbReference type="EMBL" id="NISK01000003">
    <property type="protein sequence ID" value="OWQ95805.1"/>
    <property type="molecule type" value="Genomic_DNA"/>
</dbReference>
<accession>A0A246JS13</accession>
<evidence type="ECO:0000256" key="2">
    <source>
        <dbReference type="SAM" id="SignalP"/>
    </source>
</evidence>
<evidence type="ECO:0000313" key="4">
    <source>
        <dbReference type="EMBL" id="OWQ95805.1"/>
    </source>
</evidence>
<gene>
    <name evidence="4" type="ORF">CDQ92_13620</name>
</gene>